<accession>A0A939QHT8</accession>
<feature type="transmembrane region" description="Helical" evidence="2">
    <location>
        <begin position="270"/>
        <end position="288"/>
    </location>
</feature>
<organism evidence="3 4">
    <name type="scientific">Leucobacter tardus</name>
    <dbReference type="NCBI Taxonomy" id="501483"/>
    <lineage>
        <taxon>Bacteria</taxon>
        <taxon>Bacillati</taxon>
        <taxon>Actinomycetota</taxon>
        <taxon>Actinomycetes</taxon>
        <taxon>Micrococcales</taxon>
        <taxon>Microbacteriaceae</taxon>
        <taxon>Leucobacter</taxon>
    </lineage>
</organism>
<dbReference type="Proteomes" id="UP000668403">
    <property type="component" value="Unassembled WGS sequence"/>
</dbReference>
<feature type="transmembrane region" description="Helical" evidence="2">
    <location>
        <begin position="12"/>
        <end position="38"/>
    </location>
</feature>
<sequence length="409" mass="42943">MGIYRDLGRSPGVFGILFAQLTARFPFGMLSIILLLHIEQAYGLYTYAGIVLACQSFGQAIAGPLMGRLMGVFGMRPVLSITTLVCSALLIAIAWVHLPLAVVAAMAFAMGIATPPVTPAVRTIYPKMVPGHQLSGLFSLDASAQEIIWVFGPVVAVFVSSQFGTEWGLMVAATFMLFGGLWFIATKAVGRVRIPQARRRFGAVLRHPTVVIATVAGFLFVASFAALEAGIVAIFGHGALEAGVVLAVFAGGSLLGGLLIGHRQMRPWSMLLRSLVVLIGTALCLFSFEAWWLSVVLFLGGLGTAPMFAALSTTVSATVKFSETAESYGWVGTGQLVGVALGSAFAGVAIDQYGPIGAIIVSIVFLMATVILSASCMRIIPDLQGRNATPIPDTEPVQLPNAAGSHVSD</sequence>
<dbReference type="Pfam" id="PF07690">
    <property type="entry name" value="MFS_1"/>
    <property type="match status" value="1"/>
</dbReference>
<evidence type="ECO:0000256" key="2">
    <source>
        <dbReference type="SAM" id="Phobius"/>
    </source>
</evidence>
<feature type="transmembrane region" description="Helical" evidence="2">
    <location>
        <begin position="210"/>
        <end position="236"/>
    </location>
</feature>
<dbReference type="SUPFAM" id="SSF103473">
    <property type="entry name" value="MFS general substrate transporter"/>
    <property type="match status" value="1"/>
</dbReference>
<dbReference type="InterPro" id="IPR036259">
    <property type="entry name" value="MFS_trans_sf"/>
</dbReference>
<evidence type="ECO:0000256" key="1">
    <source>
        <dbReference type="SAM" id="MobiDB-lite"/>
    </source>
</evidence>
<dbReference type="InterPro" id="IPR011701">
    <property type="entry name" value="MFS"/>
</dbReference>
<dbReference type="AlphaFoldDB" id="A0A939QHT8"/>
<gene>
    <name evidence="3" type="ORF">J4H85_10080</name>
</gene>
<keyword evidence="2" id="KW-0812">Transmembrane</keyword>
<dbReference type="EMBL" id="JAGFBF010000005">
    <property type="protein sequence ID" value="MBO2990338.1"/>
    <property type="molecule type" value="Genomic_DNA"/>
</dbReference>
<evidence type="ECO:0000313" key="4">
    <source>
        <dbReference type="Proteomes" id="UP000668403"/>
    </source>
</evidence>
<dbReference type="PANTHER" id="PTHR23542:SF1">
    <property type="entry name" value="MAJOR FACILITATOR SUPERFAMILY (MFS) PROFILE DOMAIN-CONTAINING PROTEIN"/>
    <property type="match status" value="1"/>
</dbReference>
<feature type="transmembrane region" description="Helical" evidence="2">
    <location>
        <begin position="294"/>
        <end position="315"/>
    </location>
</feature>
<dbReference type="PANTHER" id="PTHR23542">
    <property type="match status" value="1"/>
</dbReference>
<dbReference type="RefSeq" id="WP_208239247.1">
    <property type="nucleotide sequence ID" value="NZ_BAAAQU010000002.1"/>
</dbReference>
<feature type="transmembrane region" description="Helical" evidence="2">
    <location>
        <begin position="169"/>
        <end position="189"/>
    </location>
</feature>
<comment type="caution">
    <text evidence="3">The sequence shown here is derived from an EMBL/GenBank/DDBJ whole genome shotgun (WGS) entry which is preliminary data.</text>
</comment>
<keyword evidence="2" id="KW-1133">Transmembrane helix</keyword>
<feature type="transmembrane region" description="Helical" evidence="2">
    <location>
        <begin position="44"/>
        <end position="66"/>
    </location>
</feature>
<dbReference type="Gene3D" id="1.20.1250.20">
    <property type="entry name" value="MFS general substrate transporter like domains"/>
    <property type="match status" value="1"/>
</dbReference>
<feature type="transmembrane region" description="Helical" evidence="2">
    <location>
        <begin position="327"/>
        <end position="350"/>
    </location>
</feature>
<dbReference type="GO" id="GO:0022857">
    <property type="term" value="F:transmembrane transporter activity"/>
    <property type="evidence" value="ECO:0007669"/>
    <property type="project" value="InterPro"/>
</dbReference>
<reference evidence="3" key="1">
    <citation type="submission" date="2021-03" db="EMBL/GenBank/DDBJ databases">
        <title>Leucobacter chromiisoli sp. nov., isolated from chromium-containing soil of chemical plant.</title>
        <authorList>
            <person name="Xu Z."/>
        </authorList>
    </citation>
    <scope>NUCLEOTIDE SEQUENCE</scope>
    <source>
        <strain evidence="3">K 70/01</strain>
    </source>
</reference>
<feature type="transmembrane region" description="Helical" evidence="2">
    <location>
        <begin position="242"/>
        <end position="261"/>
    </location>
</feature>
<feature type="transmembrane region" description="Helical" evidence="2">
    <location>
        <begin position="356"/>
        <end position="377"/>
    </location>
</feature>
<keyword evidence="4" id="KW-1185">Reference proteome</keyword>
<name>A0A939QHT8_9MICO</name>
<keyword evidence="2" id="KW-0472">Membrane</keyword>
<evidence type="ECO:0000313" key="3">
    <source>
        <dbReference type="EMBL" id="MBO2990338.1"/>
    </source>
</evidence>
<protein>
    <submittedName>
        <fullName evidence="3">MFS transporter</fullName>
    </submittedName>
</protein>
<proteinExistence type="predicted"/>
<feature type="region of interest" description="Disordered" evidence="1">
    <location>
        <begin position="390"/>
        <end position="409"/>
    </location>
</feature>